<dbReference type="Proteomes" id="UP000287547">
    <property type="component" value="Unassembled WGS sequence"/>
</dbReference>
<dbReference type="GO" id="GO:0003677">
    <property type="term" value="F:DNA binding"/>
    <property type="evidence" value="ECO:0007669"/>
    <property type="project" value="InterPro"/>
</dbReference>
<dbReference type="Gene3D" id="1.10.260.40">
    <property type="entry name" value="lambda repressor-like DNA-binding domains"/>
    <property type="match status" value="1"/>
</dbReference>
<feature type="compositionally biased region" description="Basic and acidic residues" evidence="1">
    <location>
        <begin position="209"/>
        <end position="225"/>
    </location>
</feature>
<comment type="caution">
    <text evidence="3">The sequence shown here is derived from an EMBL/GenBank/DDBJ whole genome shotgun (WGS) entry which is preliminary data.</text>
</comment>
<dbReference type="InterPro" id="IPR001387">
    <property type="entry name" value="Cro/C1-type_HTH"/>
</dbReference>
<evidence type="ECO:0000259" key="2">
    <source>
        <dbReference type="PROSITE" id="PS50943"/>
    </source>
</evidence>
<protein>
    <recommendedName>
        <fullName evidence="2">HTH cro/C1-type domain-containing protein</fullName>
    </recommendedName>
</protein>
<evidence type="ECO:0000313" key="3">
    <source>
        <dbReference type="EMBL" id="RSM80964.1"/>
    </source>
</evidence>
<name>A0A428Z453_KIBAR</name>
<dbReference type="PROSITE" id="PS50943">
    <property type="entry name" value="HTH_CROC1"/>
    <property type="match status" value="1"/>
</dbReference>
<dbReference type="EMBL" id="QHKI01000027">
    <property type="protein sequence ID" value="RSM80964.1"/>
    <property type="molecule type" value="Genomic_DNA"/>
</dbReference>
<dbReference type="AlphaFoldDB" id="A0A428Z453"/>
<feature type="compositionally biased region" description="Basic and acidic residues" evidence="1">
    <location>
        <begin position="240"/>
        <end position="251"/>
    </location>
</feature>
<gene>
    <name evidence="3" type="ORF">DMH04_29150</name>
</gene>
<dbReference type="CDD" id="cd00093">
    <property type="entry name" value="HTH_XRE"/>
    <property type="match status" value="1"/>
</dbReference>
<proteinExistence type="predicted"/>
<evidence type="ECO:0000256" key="1">
    <source>
        <dbReference type="SAM" id="MobiDB-lite"/>
    </source>
</evidence>
<feature type="domain" description="HTH cro/C1-type" evidence="2">
    <location>
        <begin position="50"/>
        <end position="105"/>
    </location>
</feature>
<dbReference type="InterPro" id="IPR010982">
    <property type="entry name" value="Lambda_DNA-bd_dom_sf"/>
</dbReference>
<reference evidence="3 4" key="1">
    <citation type="submission" date="2018-05" db="EMBL/GenBank/DDBJ databases">
        <title>Evolution of GPA BGCs.</title>
        <authorList>
            <person name="Waglechner N."/>
            <person name="Wright G.D."/>
        </authorList>
    </citation>
    <scope>NUCLEOTIDE SEQUENCE [LARGE SCALE GENOMIC DNA]</scope>
    <source>
        <strain evidence="3 4">A82846</strain>
    </source>
</reference>
<organism evidence="3 4">
    <name type="scientific">Kibdelosporangium aridum</name>
    <dbReference type="NCBI Taxonomy" id="2030"/>
    <lineage>
        <taxon>Bacteria</taxon>
        <taxon>Bacillati</taxon>
        <taxon>Actinomycetota</taxon>
        <taxon>Actinomycetes</taxon>
        <taxon>Pseudonocardiales</taxon>
        <taxon>Pseudonocardiaceae</taxon>
        <taxon>Kibdelosporangium</taxon>
    </lineage>
</organism>
<accession>A0A428Z453</accession>
<sequence length="251" mass="28161">MAPSSPTATHKNTRQAVTFVAPHRVRSVMWGSVPEPNRPSFLRSRLGAKLRRMRETANLTLDEAAPLLDMKRSALHRIESGETKTHTHLARSMMDAYDCRDPTLIDEVRKALERPWYQAHGARSRYHVDVETEAAFVCDFSTLVVPKLLQTSRRWSESLRSSRSVHAHGVFDHLWRQALGEAESIEVIEPALAETHQPSVPIADADHVRHSSFDEDIEKGSKCSEHPSPSPVDDGFVSARGRDTDSNRGAE</sequence>
<feature type="region of interest" description="Disordered" evidence="1">
    <location>
        <begin position="209"/>
        <end position="251"/>
    </location>
</feature>
<dbReference type="Pfam" id="PF13560">
    <property type="entry name" value="HTH_31"/>
    <property type="match status" value="1"/>
</dbReference>
<evidence type="ECO:0000313" key="4">
    <source>
        <dbReference type="Proteomes" id="UP000287547"/>
    </source>
</evidence>
<dbReference type="SMART" id="SM00530">
    <property type="entry name" value="HTH_XRE"/>
    <property type="match status" value="1"/>
</dbReference>
<dbReference type="SUPFAM" id="SSF47413">
    <property type="entry name" value="lambda repressor-like DNA-binding domains"/>
    <property type="match status" value="1"/>
</dbReference>
<dbReference type="RefSeq" id="WP_125727672.1">
    <property type="nucleotide sequence ID" value="NZ_QHKI01000027.1"/>
</dbReference>